<sequence length="354" mass="39743">MITTLMIKNGSRIKDALLQLEETERRTLFVVDGEERLIGTLTDGDIRRWILAEGSLDGTVESICNTMPCLATAGYDLEQIKTTMLEKKIGCIPVVNGKREIIEVLLWENVFGEVQAGRQLTPIRLPVVIMAGGKGTRLDPFTKILPKPLIPLGDKTVIETIIDSFVVCGVDKFYISVNYKSKIIKSYFEELGPAYTIEYIYEDKPLGTAGSLRYLNGKIDTPLIVTNCDVIIKADYSDVVEHHLANDNDITLVASLKNYNIPYGVCEVENGGILSRIREKPEYNFLVNTGLYVVKPETLSFIPENEFFHFTHLIEKVKEAGGKVGIYPVSEKSWIDVGEWAEYKKALDTLHLNF</sequence>
<evidence type="ECO:0000256" key="1">
    <source>
        <dbReference type="PROSITE-ProRule" id="PRU00703"/>
    </source>
</evidence>
<evidence type="ECO:0000259" key="2">
    <source>
        <dbReference type="PROSITE" id="PS51371"/>
    </source>
</evidence>
<keyword evidence="3" id="KW-0808">Transferase</keyword>
<dbReference type="Pfam" id="PF00571">
    <property type="entry name" value="CBS"/>
    <property type="match status" value="1"/>
</dbReference>
<proteinExistence type="predicted"/>
<protein>
    <submittedName>
        <fullName evidence="3">NTP transferase domain-containing protein</fullName>
    </submittedName>
</protein>
<keyword evidence="4" id="KW-1185">Reference proteome</keyword>
<dbReference type="GO" id="GO:0016740">
    <property type="term" value="F:transferase activity"/>
    <property type="evidence" value="ECO:0007669"/>
    <property type="project" value="UniProtKB-KW"/>
</dbReference>
<dbReference type="InterPro" id="IPR046342">
    <property type="entry name" value="CBS_dom_sf"/>
</dbReference>
<dbReference type="CDD" id="cd06426">
    <property type="entry name" value="NTP_transferase_like_2"/>
    <property type="match status" value="1"/>
</dbReference>
<dbReference type="Pfam" id="PF00483">
    <property type="entry name" value="NTP_transferase"/>
    <property type="match status" value="1"/>
</dbReference>
<evidence type="ECO:0000313" key="4">
    <source>
        <dbReference type="Proteomes" id="UP000420562"/>
    </source>
</evidence>
<dbReference type="PANTHER" id="PTHR22572">
    <property type="entry name" value="SUGAR-1-PHOSPHATE GUANYL TRANSFERASE"/>
    <property type="match status" value="1"/>
</dbReference>
<reference evidence="3 4" key="1">
    <citation type="submission" date="2019-09" db="EMBL/GenBank/DDBJ databases">
        <title>Geobacter sp. Red96, a novel strain isolated from paddy soil.</title>
        <authorList>
            <person name="Xu Z."/>
            <person name="Masuda Y."/>
            <person name="Itoh H."/>
            <person name="Senoo K."/>
        </authorList>
    </citation>
    <scope>NUCLEOTIDE SEQUENCE [LARGE SCALE GENOMIC DNA]</scope>
    <source>
        <strain evidence="3 4">Red96</strain>
    </source>
</reference>
<comment type="caution">
    <text evidence="3">The sequence shown here is derived from an EMBL/GenBank/DDBJ whole genome shotgun (WGS) entry which is preliminary data.</text>
</comment>
<dbReference type="Gene3D" id="3.90.550.10">
    <property type="entry name" value="Spore Coat Polysaccharide Biosynthesis Protein SpsA, Chain A"/>
    <property type="match status" value="1"/>
</dbReference>
<dbReference type="InterPro" id="IPR050486">
    <property type="entry name" value="Mannose-1P_guanyltransferase"/>
</dbReference>
<dbReference type="Gene3D" id="3.10.580.10">
    <property type="entry name" value="CBS-domain"/>
    <property type="match status" value="1"/>
</dbReference>
<dbReference type="EMBL" id="VZQZ01000002">
    <property type="protein sequence ID" value="KAB0666501.1"/>
    <property type="molecule type" value="Genomic_DNA"/>
</dbReference>
<organism evidence="3 4">
    <name type="scientific">Oryzomonas japonica</name>
    <dbReference type="NCBI Taxonomy" id="2603858"/>
    <lineage>
        <taxon>Bacteria</taxon>
        <taxon>Pseudomonadati</taxon>
        <taxon>Thermodesulfobacteriota</taxon>
        <taxon>Desulfuromonadia</taxon>
        <taxon>Geobacterales</taxon>
        <taxon>Geobacteraceae</taxon>
        <taxon>Oryzomonas</taxon>
    </lineage>
</organism>
<dbReference type="Proteomes" id="UP000420562">
    <property type="component" value="Unassembled WGS sequence"/>
</dbReference>
<dbReference type="SUPFAM" id="SSF54631">
    <property type="entry name" value="CBS-domain pair"/>
    <property type="match status" value="1"/>
</dbReference>
<evidence type="ECO:0000313" key="3">
    <source>
        <dbReference type="EMBL" id="KAB0666501.1"/>
    </source>
</evidence>
<dbReference type="RefSeq" id="WP_151127261.1">
    <property type="nucleotide sequence ID" value="NZ_VZQZ01000002.1"/>
</dbReference>
<accession>A0A7J4ZSW4</accession>
<dbReference type="InterPro" id="IPR029044">
    <property type="entry name" value="Nucleotide-diphossugar_trans"/>
</dbReference>
<feature type="domain" description="CBS" evidence="2">
    <location>
        <begin position="1"/>
        <end position="58"/>
    </location>
</feature>
<keyword evidence="1" id="KW-0129">CBS domain</keyword>
<dbReference type="InterPro" id="IPR000644">
    <property type="entry name" value="CBS_dom"/>
</dbReference>
<dbReference type="AlphaFoldDB" id="A0A7J4ZSW4"/>
<gene>
    <name evidence="3" type="ORF">F6V25_03515</name>
</gene>
<dbReference type="PROSITE" id="PS51371">
    <property type="entry name" value="CBS"/>
    <property type="match status" value="1"/>
</dbReference>
<dbReference type="SUPFAM" id="SSF53448">
    <property type="entry name" value="Nucleotide-diphospho-sugar transferases"/>
    <property type="match status" value="1"/>
</dbReference>
<dbReference type="InterPro" id="IPR005835">
    <property type="entry name" value="NTP_transferase_dom"/>
</dbReference>
<name>A0A7J4ZSW4_9BACT</name>